<organism evidence="1">
    <name type="scientific">marine metagenome</name>
    <dbReference type="NCBI Taxonomy" id="408172"/>
    <lineage>
        <taxon>unclassified sequences</taxon>
        <taxon>metagenomes</taxon>
        <taxon>ecological metagenomes</taxon>
    </lineage>
</organism>
<dbReference type="PANTHER" id="PTHR30327">
    <property type="entry name" value="UNCHARACTERIZED PROTEIN YQGE"/>
    <property type="match status" value="1"/>
</dbReference>
<protein>
    <recommendedName>
        <fullName evidence="2">YqgE/AlgH family protein</fullName>
    </recommendedName>
</protein>
<reference evidence="1" key="1">
    <citation type="submission" date="2018-05" db="EMBL/GenBank/DDBJ databases">
        <authorList>
            <person name="Lanie J.A."/>
            <person name="Ng W.-L."/>
            <person name="Kazmierczak K.M."/>
            <person name="Andrzejewski T.M."/>
            <person name="Davidsen T.M."/>
            <person name="Wayne K.J."/>
            <person name="Tettelin H."/>
            <person name="Glass J.I."/>
            <person name="Rusch D."/>
            <person name="Podicherti R."/>
            <person name="Tsui H.-C.T."/>
            <person name="Winkler M.E."/>
        </authorList>
    </citation>
    <scope>NUCLEOTIDE SEQUENCE</scope>
</reference>
<dbReference type="AlphaFoldDB" id="A0A382HVT6"/>
<name>A0A382HVT6_9ZZZZ</name>
<gene>
    <name evidence="1" type="ORF">METZ01_LOCUS243891</name>
</gene>
<feature type="non-terminal residue" evidence="1">
    <location>
        <position position="105"/>
    </location>
</feature>
<dbReference type="SUPFAM" id="SSF143456">
    <property type="entry name" value="VC0467-like"/>
    <property type="match status" value="1"/>
</dbReference>
<dbReference type="GO" id="GO:0005829">
    <property type="term" value="C:cytosol"/>
    <property type="evidence" value="ECO:0007669"/>
    <property type="project" value="TreeGrafter"/>
</dbReference>
<accession>A0A382HVT6</accession>
<dbReference type="EMBL" id="UINC01063417">
    <property type="protein sequence ID" value="SVB91037.1"/>
    <property type="molecule type" value="Genomic_DNA"/>
</dbReference>
<dbReference type="Gene3D" id="3.40.1740.10">
    <property type="entry name" value="VC0467-like"/>
    <property type="match status" value="1"/>
</dbReference>
<dbReference type="InterPro" id="IPR003774">
    <property type="entry name" value="AlgH-like"/>
</dbReference>
<evidence type="ECO:0008006" key="2">
    <source>
        <dbReference type="Google" id="ProtNLM"/>
    </source>
</evidence>
<proteinExistence type="predicted"/>
<dbReference type="PANTHER" id="PTHR30327:SF1">
    <property type="entry name" value="UPF0301 PROTEIN YQGE"/>
    <property type="match status" value="1"/>
</dbReference>
<sequence>MVATPELLDPNFHRVVVLMLEHNEDGALGLVLNRPRLIGGAAAVPQWEDRLAAPGYLHTGGPVSEDSIIGLAFGPLEGIDGLSPLLGPLGVVDLHRSPEDLPGVG</sequence>
<dbReference type="Pfam" id="PF02622">
    <property type="entry name" value="DUF179"/>
    <property type="match status" value="1"/>
</dbReference>
<evidence type="ECO:0000313" key="1">
    <source>
        <dbReference type="EMBL" id="SVB91037.1"/>
    </source>
</evidence>